<dbReference type="AlphaFoldDB" id="A0AAD9ZRT3"/>
<dbReference type="Pfam" id="PF24714">
    <property type="entry name" value="TOR1L1_N"/>
    <property type="match status" value="1"/>
</dbReference>
<evidence type="ECO:0008006" key="5">
    <source>
        <dbReference type="Google" id="ProtNLM"/>
    </source>
</evidence>
<dbReference type="PANTHER" id="PTHR23272">
    <property type="entry name" value="BED FINGER-RELATED"/>
    <property type="match status" value="1"/>
</dbReference>
<feature type="domain" description="TORTIFOLIA1/SINE1-2 N-terminal" evidence="2">
    <location>
        <begin position="167"/>
        <end position="232"/>
    </location>
</feature>
<proteinExistence type="predicted"/>
<name>A0AAD9ZRT3_9ROSI</name>
<dbReference type="Proteomes" id="UP001281410">
    <property type="component" value="Unassembled WGS sequence"/>
</dbReference>
<comment type="caution">
    <text evidence="3">The sequence shown here is derived from an EMBL/GenBank/DDBJ whole genome shotgun (WGS) entry which is preliminary data.</text>
</comment>
<evidence type="ECO:0000313" key="3">
    <source>
        <dbReference type="EMBL" id="KAK3189525.1"/>
    </source>
</evidence>
<dbReference type="PANTHER" id="PTHR23272:SF187">
    <property type="entry name" value="AC9 TRANSPOSASE-RELATED"/>
    <property type="match status" value="1"/>
</dbReference>
<dbReference type="InterPro" id="IPR008906">
    <property type="entry name" value="HATC_C_dom"/>
</dbReference>
<accession>A0AAD9ZRT3</accession>
<protein>
    <recommendedName>
        <fullName evidence="5">HAT C-terminal dimerisation domain-containing protein</fullName>
    </recommendedName>
</protein>
<feature type="domain" description="HAT C-terminal dimerisation" evidence="1">
    <location>
        <begin position="57"/>
        <end position="138"/>
    </location>
</feature>
<dbReference type="SUPFAM" id="SSF53098">
    <property type="entry name" value="Ribonuclease H-like"/>
    <property type="match status" value="1"/>
</dbReference>
<dbReference type="InterPro" id="IPR012337">
    <property type="entry name" value="RNaseH-like_sf"/>
</dbReference>
<dbReference type="InterPro" id="IPR057600">
    <property type="entry name" value="TORTIFOLIA1/SINE1-2_N"/>
</dbReference>
<keyword evidence="4" id="KW-1185">Reference proteome</keyword>
<evidence type="ECO:0000259" key="2">
    <source>
        <dbReference type="Pfam" id="PF24714"/>
    </source>
</evidence>
<dbReference type="SUPFAM" id="SSF48371">
    <property type="entry name" value="ARM repeat"/>
    <property type="match status" value="1"/>
</dbReference>
<dbReference type="InterPro" id="IPR016024">
    <property type="entry name" value="ARM-type_fold"/>
</dbReference>
<gene>
    <name evidence="3" type="ORF">Dsin_029086</name>
</gene>
<reference evidence="3" key="1">
    <citation type="journal article" date="2023" name="Plant J.">
        <title>Genome sequences and population genomics provide insights into the demographic history, inbreeding, and mutation load of two 'living fossil' tree species of Dipteronia.</title>
        <authorList>
            <person name="Feng Y."/>
            <person name="Comes H.P."/>
            <person name="Chen J."/>
            <person name="Zhu S."/>
            <person name="Lu R."/>
            <person name="Zhang X."/>
            <person name="Li P."/>
            <person name="Qiu J."/>
            <person name="Olsen K.M."/>
            <person name="Qiu Y."/>
        </authorList>
    </citation>
    <scope>NUCLEOTIDE SEQUENCE</scope>
    <source>
        <strain evidence="3">NBL</strain>
    </source>
</reference>
<dbReference type="GO" id="GO:0046983">
    <property type="term" value="F:protein dimerization activity"/>
    <property type="evidence" value="ECO:0007669"/>
    <property type="project" value="InterPro"/>
</dbReference>
<dbReference type="EMBL" id="JANJYJ010000009">
    <property type="protein sequence ID" value="KAK3189525.1"/>
    <property type="molecule type" value="Genomic_DNA"/>
</dbReference>
<sequence>MVTFIVVRWEVIPYAMLCPHLEFGGAGWVKSDRRFGGDEEFELYKSQAVSSINKSKLERYLDEQVENNSPDFDILSWWKGNKGKCPILAKIVKDMLAIHVSTVASEFAFSAGGRFLSPHRRRLHSDTLEALMCTQNWIWAPLRGKWYALASRLSIDHGISVSQYRGIRVGAIAPQSLESLMQTILECLRSTDWATCKAAADALTALALHSSNLVADGVASTLTVLEACRFDKKLAPLQEISMKFLLSFRSLWTS</sequence>
<evidence type="ECO:0000313" key="4">
    <source>
        <dbReference type="Proteomes" id="UP001281410"/>
    </source>
</evidence>
<dbReference type="Pfam" id="PF05699">
    <property type="entry name" value="Dimer_Tnp_hAT"/>
    <property type="match status" value="1"/>
</dbReference>
<organism evidence="3 4">
    <name type="scientific">Dipteronia sinensis</name>
    <dbReference type="NCBI Taxonomy" id="43782"/>
    <lineage>
        <taxon>Eukaryota</taxon>
        <taxon>Viridiplantae</taxon>
        <taxon>Streptophyta</taxon>
        <taxon>Embryophyta</taxon>
        <taxon>Tracheophyta</taxon>
        <taxon>Spermatophyta</taxon>
        <taxon>Magnoliopsida</taxon>
        <taxon>eudicotyledons</taxon>
        <taxon>Gunneridae</taxon>
        <taxon>Pentapetalae</taxon>
        <taxon>rosids</taxon>
        <taxon>malvids</taxon>
        <taxon>Sapindales</taxon>
        <taxon>Sapindaceae</taxon>
        <taxon>Hippocastanoideae</taxon>
        <taxon>Acereae</taxon>
        <taxon>Dipteronia</taxon>
    </lineage>
</organism>
<evidence type="ECO:0000259" key="1">
    <source>
        <dbReference type="Pfam" id="PF05699"/>
    </source>
</evidence>